<keyword evidence="2" id="KW-0614">Plasmid</keyword>
<feature type="compositionally biased region" description="Polar residues" evidence="1">
    <location>
        <begin position="13"/>
        <end position="33"/>
    </location>
</feature>
<reference evidence="2" key="1">
    <citation type="submission" date="2016-11" db="EMBL/GenBank/DDBJ databases">
        <title>Aeromonas genus plasmids.</title>
        <authorList>
            <person name="Klemm E.J."/>
            <person name="Page A.J."/>
        </authorList>
    </citation>
    <scope>NUCLEOTIDE SEQUENCE [LARGE SCALE GENOMIC DNA]</scope>
    <source>
        <strain evidence="2">9716_6_57_p2</strain>
        <plasmid evidence="2">9716_6_57_p2</plasmid>
    </source>
</reference>
<dbReference type="AlphaFoldDB" id="A0A1L0FDU9"/>
<name>A0A1L0FDU9_AERVE</name>
<organism evidence="2">
    <name type="scientific">Aeromonas veronii</name>
    <dbReference type="NCBI Taxonomy" id="654"/>
    <lineage>
        <taxon>Bacteria</taxon>
        <taxon>Pseudomonadati</taxon>
        <taxon>Pseudomonadota</taxon>
        <taxon>Gammaproteobacteria</taxon>
        <taxon>Aeromonadales</taxon>
        <taxon>Aeromonadaceae</taxon>
        <taxon>Aeromonas</taxon>
    </lineage>
</organism>
<reference evidence="2" key="2">
    <citation type="submission" date="2016-11" db="EMBL/GenBank/DDBJ databases">
        <authorList>
            <person name="Jaros S."/>
            <person name="Januszkiewicz K."/>
            <person name="Wedrychowicz H."/>
        </authorList>
    </citation>
    <scope>NUCLEOTIDE SEQUENCE</scope>
    <source>
        <strain evidence="2">9716_6_57_p2</strain>
        <plasmid evidence="2">9716_6_57_p2</plasmid>
    </source>
</reference>
<dbReference type="EMBL" id="LT635656">
    <property type="protein sequence ID" value="SGZ37761.1"/>
    <property type="molecule type" value="Genomic_DNA"/>
</dbReference>
<protein>
    <submittedName>
        <fullName evidence="2">Uncharacterized protein</fullName>
    </submittedName>
</protein>
<evidence type="ECO:0000313" key="2">
    <source>
        <dbReference type="EMBL" id="SGZ37761.1"/>
    </source>
</evidence>
<feature type="region of interest" description="Disordered" evidence="1">
    <location>
        <begin position="13"/>
        <end position="53"/>
    </location>
</feature>
<sequence length="74" mass="7713">MFVAVLGVVVGSNGETLQTTQTRSGAPQHSTTAGRYEKTGLAPSGEGQNRESSVRVVVFYRSVQRGGSPSETVG</sequence>
<accession>A0A1L0FDU9</accession>
<geneLocation type="plasmid" evidence="2">
    <name>9716_6_57_p2</name>
</geneLocation>
<proteinExistence type="predicted"/>
<evidence type="ECO:0000256" key="1">
    <source>
        <dbReference type="SAM" id="MobiDB-lite"/>
    </source>
</evidence>